<name>A0ABN9UDY9_9DINO</name>
<protein>
    <submittedName>
        <fullName evidence="2">Uncharacterized protein</fullName>
    </submittedName>
</protein>
<gene>
    <name evidence="2" type="ORF">PCOR1329_LOCUS47748</name>
</gene>
<accession>A0ABN9UDY9</accession>
<keyword evidence="3" id="KW-1185">Reference proteome</keyword>
<dbReference type="EMBL" id="CAUYUJ010015754">
    <property type="protein sequence ID" value="CAK0857760.1"/>
    <property type="molecule type" value="Genomic_DNA"/>
</dbReference>
<feature type="region of interest" description="Disordered" evidence="1">
    <location>
        <begin position="211"/>
        <end position="239"/>
    </location>
</feature>
<reference evidence="2" key="1">
    <citation type="submission" date="2023-10" db="EMBL/GenBank/DDBJ databases">
        <authorList>
            <person name="Chen Y."/>
            <person name="Shah S."/>
            <person name="Dougan E. K."/>
            <person name="Thang M."/>
            <person name="Chan C."/>
        </authorList>
    </citation>
    <scope>NUCLEOTIDE SEQUENCE [LARGE SCALE GENOMIC DNA]</scope>
</reference>
<sequence>MLLLPNYRVSQKRGLGKRPIPPMDSCHFLLRLGGLAKARAELLLIFAREVADVGACVFHEWFFPAEKGVVQAVVRADKLCDGFSEEMKQGAQSGGNPDFRARGAPHLRVFMALVVYCPAKGSQGDKSVADAVSDLLDRLNSQISNLSLQHLGRIVKRGRVKVQEKKMAELCVVCFESSQEVVKLPCDCKVAYCAQCWDRCLEGLGRTEQKHAVSPGHEPTAPVASARPAPAPPPLPARLRSVARAPGLGGVGEAGSASGHGIDHAQLIAAASRVGRRDASRQQVFVIMTRGSEHRPLGGGERWRQACSEAPAGPGSAVVAMPPRQASEIDGAQACPQRWRGWDPATAAPASRVPPAEAAPAAEAPQGALGDVDGAAGDATAAAALQGSIIRRRRCRRRGGGGGAAASALPSAAGAAARDGRAPLRAGAGDLSGSRCSRRVAAGGFAQQRCAVVW</sequence>
<proteinExistence type="predicted"/>
<evidence type="ECO:0000256" key="1">
    <source>
        <dbReference type="SAM" id="MobiDB-lite"/>
    </source>
</evidence>
<feature type="compositionally biased region" description="Low complexity" evidence="1">
    <location>
        <begin position="347"/>
        <end position="373"/>
    </location>
</feature>
<dbReference type="Proteomes" id="UP001189429">
    <property type="component" value="Unassembled WGS sequence"/>
</dbReference>
<evidence type="ECO:0000313" key="3">
    <source>
        <dbReference type="Proteomes" id="UP001189429"/>
    </source>
</evidence>
<comment type="caution">
    <text evidence="2">The sequence shown here is derived from an EMBL/GenBank/DDBJ whole genome shotgun (WGS) entry which is preliminary data.</text>
</comment>
<evidence type="ECO:0000313" key="2">
    <source>
        <dbReference type="EMBL" id="CAK0857760.1"/>
    </source>
</evidence>
<feature type="region of interest" description="Disordered" evidence="1">
    <location>
        <begin position="341"/>
        <end position="373"/>
    </location>
</feature>
<organism evidence="2 3">
    <name type="scientific">Prorocentrum cordatum</name>
    <dbReference type="NCBI Taxonomy" id="2364126"/>
    <lineage>
        <taxon>Eukaryota</taxon>
        <taxon>Sar</taxon>
        <taxon>Alveolata</taxon>
        <taxon>Dinophyceae</taxon>
        <taxon>Prorocentrales</taxon>
        <taxon>Prorocentraceae</taxon>
        <taxon>Prorocentrum</taxon>
    </lineage>
</organism>